<feature type="region of interest" description="Disordered" evidence="1">
    <location>
        <begin position="304"/>
        <end position="335"/>
    </location>
</feature>
<dbReference type="GO" id="GO:0005682">
    <property type="term" value="C:U5 snRNP"/>
    <property type="evidence" value="ECO:0007669"/>
    <property type="project" value="InterPro"/>
</dbReference>
<dbReference type="PANTHER" id="PTHR13138:SF3">
    <property type="entry name" value="CD2 ANTIGEN CYTOPLASMIC TAIL-BINDING PROTEIN 2"/>
    <property type="match status" value="1"/>
</dbReference>
<feature type="compositionally biased region" description="Basic residues" evidence="1">
    <location>
        <begin position="199"/>
        <end position="211"/>
    </location>
</feature>
<protein>
    <recommendedName>
        <fullName evidence="2">GYF domain-containing protein</fullName>
    </recommendedName>
</protein>
<dbReference type="Pfam" id="PF02213">
    <property type="entry name" value="GYF"/>
    <property type="match status" value="1"/>
</dbReference>
<gene>
    <name evidence="3" type="ORF">THRCLA_06839</name>
</gene>
<dbReference type="SUPFAM" id="SSF55277">
    <property type="entry name" value="GYF domain"/>
    <property type="match status" value="1"/>
</dbReference>
<dbReference type="STRING" id="74557.A0A1V9ZIL0"/>
<dbReference type="OrthoDB" id="331341at2759"/>
<dbReference type="AlphaFoldDB" id="A0A1V9ZIL0"/>
<evidence type="ECO:0000313" key="3">
    <source>
        <dbReference type="EMBL" id="OQR97833.1"/>
    </source>
</evidence>
<dbReference type="InterPro" id="IPR003169">
    <property type="entry name" value="GYF"/>
</dbReference>
<name>A0A1V9ZIL0_9STRA</name>
<dbReference type="Gene3D" id="3.30.1490.40">
    <property type="match status" value="1"/>
</dbReference>
<feature type="region of interest" description="Disordered" evidence="1">
    <location>
        <begin position="199"/>
        <end position="223"/>
    </location>
</feature>
<dbReference type="InterPro" id="IPR035445">
    <property type="entry name" value="GYF-like_dom_sf"/>
</dbReference>
<keyword evidence="4" id="KW-1185">Reference proteome</keyword>
<feature type="compositionally biased region" description="Basic and acidic residues" evidence="1">
    <location>
        <begin position="28"/>
        <end position="38"/>
    </location>
</feature>
<proteinExistence type="predicted"/>
<dbReference type="PROSITE" id="PS50829">
    <property type="entry name" value="GYF"/>
    <property type="match status" value="1"/>
</dbReference>
<evidence type="ECO:0000256" key="1">
    <source>
        <dbReference type="SAM" id="MobiDB-lite"/>
    </source>
</evidence>
<accession>A0A1V9ZIL0</accession>
<dbReference type="Proteomes" id="UP000243217">
    <property type="component" value="Unassembled WGS sequence"/>
</dbReference>
<feature type="compositionally biased region" description="Acidic residues" evidence="1">
    <location>
        <begin position="320"/>
        <end position="333"/>
    </location>
</feature>
<sequence length="350" mass="40447">MKRHGGPSDEKNAKKSKRVQFNAKKHVRGIEETKGHAESDEDDDDDDEEINNVVEDEDDDEDDAKYESGDSDAEETKKPDPPVQHRVYKWEKKARADMPSFEEEGVRIMPFNLEEDREDGHFDNSGNFVWAKTEKAVQEDAWLDNVSAEDMEIAERAQILKSEKDDDEVETWTERRAKSVFMEILNEEETVLKALQRLGKKSKHKAGKKKNATSENEQTPEMKREFNQLTDAADFMLRQGHTDIYHKPKEEIVDKPEPKSTTFWEYRTSEGQIHGPYPTDTIMQWRNMGYFQGESAVKMRQCASESSGAMKLSASAAQDLENDFDDDDEEETKENEGWILSDAINFRQYV</sequence>
<evidence type="ECO:0000259" key="2">
    <source>
        <dbReference type="PROSITE" id="PS50829"/>
    </source>
</evidence>
<dbReference type="InterPro" id="IPR039905">
    <property type="entry name" value="CD2BP2/Lin1"/>
</dbReference>
<reference evidence="3 4" key="1">
    <citation type="journal article" date="2014" name="Genome Biol. Evol.">
        <title>The secreted proteins of Achlya hypogyna and Thraustotheca clavata identify the ancestral oomycete secretome and reveal gene acquisitions by horizontal gene transfer.</title>
        <authorList>
            <person name="Misner I."/>
            <person name="Blouin N."/>
            <person name="Leonard G."/>
            <person name="Richards T.A."/>
            <person name="Lane C.E."/>
        </authorList>
    </citation>
    <scope>NUCLEOTIDE SEQUENCE [LARGE SCALE GENOMIC DNA]</scope>
    <source>
        <strain evidence="3 4">ATCC 34112</strain>
    </source>
</reference>
<feature type="compositionally biased region" description="Acidic residues" evidence="1">
    <location>
        <begin position="39"/>
        <end position="73"/>
    </location>
</feature>
<comment type="caution">
    <text evidence="3">The sequence shown here is derived from an EMBL/GenBank/DDBJ whole genome shotgun (WGS) entry which is preliminary data.</text>
</comment>
<feature type="compositionally biased region" description="Basic residues" evidence="1">
    <location>
        <begin position="14"/>
        <end position="27"/>
    </location>
</feature>
<dbReference type="PANTHER" id="PTHR13138">
    <property type="entry name" value="PROTEIN LIN1"/>
    <property type="match status" value="1"/>
</dbReference>
<feature type="region of interest" description="Disordered" evidence="1">
    <location>
        <begin position="1"/>
        <end position="95"/>
    </location>
</feature>
<evidence type="ECO:0000313" key="4">
    <source>
        <dbReference type="Proteomes" id="UP000243217"/>
    </source>
</evidence>
<organism evidence="3 4">
    <name type="scientific">Thraustotheca clavata</name>
    <dbReference type="NCBI Taxonomy" id="74557"/>
    <lineage>
        <taxon>Eukaryota</taxon>
        <taxon>Sar</taxon>
        <taxon>Stramenopiles</taxon>
        <taxon>Oomycota</taxon>
        <taxon>Saprolegniomycetes</taxon>
        <taxon>Saprolegniales</taxon>
        <taxon>Achlyaceae</taxon>
        <taxon>Thraustotheca</taxon>
    </lineage>
</organism>
<feature type="compositionally biased region" description="Basic and acidic residues" evidence="1">
    <location>
        <begin position="1"/>
        <end position="13"/>
    </location>
</feature>
<feature type="domain" description="GYF" evidence="2">
    <location>
        <begin position="261"/>
        <end position="313"/>
    </location>
</feature>
<dbReference type="EMBL" id="JNBS01001883">
    <property type="protein sequence ID" value="OQR97833.1"/>
    <property type="molecule type" value="Genomic_DNA"/>
</dbReference>